<dbReference type="Gene3D" id="1.20.58.1780">
    <property type="match status" value="1"/>
</dbReference>
<feature type="compositionally biased region" description="Pro residues" evidence="4">
    <location>
        <begin position="233"/>
        <end position="242"/>
    </location>
</feature>
<dbReference type="GO" id="GO:0006606">
    <property type="term" value="P:protein import into nucleus"/>
    <property type="evidence" value="ECO:0007669"/>
    <property type="project" value="TreeGrafter"/>
</dbReference>
<gene>
    <name evidence="6" type="ORF">X975_20847</name>
</gene>
<keyword evidence="3" id="KW-0539">Nucleus</keyword>
<feature type="non-terminal residue" evidence="6">
    <location>
        <position position="254"/>
    </location>
</feature>
<dbReference type="GO" id="GO:0006405">
    <property type="term" value="P:RNA export from nucleus"/>
    <property type="evidence" value="ECO:0007669"/>
    <property type="project" value="TreeGrafter"/>
</dbReference>
<dbReference type="GO" id="GO:0044611">
    <property type="term" value="C:nuclear pore inner ring"/>
    <property type="evidence" value="ECO:0007669"/>
    <property type="project" value="TreeGrafter"/>
</dbReference>
<dbReference type="STRING" id="407821.A0A087TA77"/>
<dbReference type="Gene3D" id="1.25.40.450">
    <property type="entry name" value="Nucleoporin, helical domain, N-terminal subdomain"/>
    <property type="match status" value="1"/>
</dbReference>
<evidence type="ECO:0000256" key="2">
    <source>
        <dbReference type="ARBA" id="ARBA00022448"/>
    </source>
</evidence>
<keyword evidence="7" id="KW-1185">Reference proteome</keyword>
<keyword evidence="2" id="KW-0813">Transport</keyword>
<dbReference type="InterPro" id="IPR042533">
    <property type="entry name" value="Nucleoporin_Nup155_C_1"/>
</dbReference>
<proteinExistence type="predicted"/>
<comment type="subcellular location">
    <subcellularLocation>
        <location evidence="1">Nucleus</location>
    </subcellularLocation>
</comment>
<evidence type="ECO:0000313" key="6">
    <source>
        <dbReference type="EMBL" id="KFM62016.1"/>
    </source>
</evidence>
<reference evidence="6 7" key="1">
    <citation type="submission" date="2013-11" db="EMBL/GenBank/DDBJ databases">
        <title>Genome sequencing of Stegodyphus mimosarum.</title>
        <authorList>
            <person name="Bechsgaard J."/>
        </authorList>
    </citation>
    <scope>NUCLEOTIDE SEQUENCE [LARGE SCALE GENOMIC DNA]</scope>
</reference>
<organism evidence="6 7">
    <name type="scientific">Stegodyphus mimosarum</name>
    <name type="common">African social velvet spider</name>
    <dbReference type="NCBI Taxonomy" id="407821"/>
    <lineage>
        <taxon>Eukaryota</taxon>
        <taxon>Metazoa</taxon>
        <taxon>Ecdysozoa</taxon>
        <taxon>Arthropoda</taxon>
        <taxon>Chelicerata</taxon>
        <taxon>Arachnida</taxon>
        <taxon>Araneae</taxon>
        <taxon>Araneomorphae</taxon>
        <taxon>Entelegynae</taxon>
        <taxon>Eresoidea</taxon>
        <taxon>Eresidae</taxon>
        <taxon>Stegodyphus</taxon>
    </lineage>
</organism>
<evidence type="ECO:0000256" key="1">
    <source>
        <dbReference type="ARBA" id="ARBA00004123"/>
    </source>
</evidence>
<evidence type="ECO:0000259" key="5">
    <source>
        <dbReference type="Pfam" id="PF03177"/>
    </source>
</evidence>
<dbReference type="EMBL" id="KK114252">
    <property type="protein sequence ID" value="KFM62016.1"/>
    <property type="molecule type" value="Genomic_DNA"/>
</dbReference>
<name>A0A087TA77_STEMI</name>
<dbReference type="Proteomes" id="UP000054359">
    <property type="component" value="Unassembled WGS sequence"/>
</dbReference>
<accession>A0A087TA77</accession>
<dbReference type="AlphaFoldDB" id="A0A087TA77"/>
<dbReference type="GO" id="GO:0000972">
    <property type="term" value="P:transcription-dependent tethering of RNA polymerase II gene DNA at nuclear periphery"/>
    <property type="evidence" value="ECO:0007669"/>
    <property type="project" value="TreeGrafter"/>
</dbReference>
<dbReference type="Pfam" id="PF03177">
    <property type="entry name" value="Nucleoporin_C"/>
    <property type="match status" value="1"/>
</dbReference>
<feature type="domain" description="Nucleoporin Nup133/Nup155-like C-terminal" evidence="5">
    <location>
        <begin position="3"/>
        <end position="234"/>
    </location>
</feature>
<sequence>MKTNKDAELQERISLTNFQQLVNYTYEMLALWKVLCDHNFQTIVSFLPQEQQDLMKLLTFKDFIIDGKELSAGLTNALINLYLEDNASTGTISQRLRELCPSIYRIEDATVSKAHEIVLNAKNIINKAEKEQQLMEALKLCKSITPNIDLGLMCGLFRSAGFYHGIVDLCLCCAQRRDPQGLALHYYKNGEPQDDQQGMQAFINRMKCYKHVIDAINDLMSQSMSHPQSPSIPKVPGPPPSRDPNLLAPEEAKV</sequence>
<dbReference type="OrthoDB" id="338970at2759"/>
<dbReference type="PANTHER" id="PTHR10350">
    <property type="entry name" value="NUCLEAR PORE COMPLEX PROTEIN NUP155"/>
    <property type="match status" value="1"/>
</dbReference>
<dbReference type="InterPro" id="IPR004870">
    <property type="entry name" value="Nucleoporin_Nup155"/>
</dbReference>
<dbReference type="PANTHER" id="PTHR10350:SF6">
    <property type="entry name" value="NUCLEAR PORE COMPLEX PROTEIN NUP155"/>
    <property type="match status" value="1"/>
</dbReference>
<dbReference type="GO" id="GO:0036228">
    <property type="term" value="P:protein localization to nuclear inner membrane"/>
    <property type="evidence" value="ECO:0007669"/>
    <property type="project" value="TreeGrafter"/>
</dbReference>
<evidence type="ECO:0000313" key="7">
    <source>
        <dbReference type="Proteomes" id="UP000054359"/>
    </source>
</evidence>
<feature type="compositionally biased region" description="Low complexity" evidence="4">
    <location>
        <begin position="223"/>
        <end position="232"/>
    </location>
</feature>
<feature type="region of interest" description="Disordered" evidence="4">
    <location>
        <begin position="223"/>
        <end position="254"/>
    </location>
</feature>
<dbReference type="GO" id="GO:0017056">
    <property type="term" value="F:structural constituent of nuclear pore"/>
    <property type="evidence" value="ECO:0007669"/>
    <property type="project" value="InterPro"/>
</dbReference>
<evidence type="ECO:0000256" key="3">
    <source>
        <dbReference type="ARBA" id="ARBA00023242"/>
    </source>
</evidence>
<evidence type="ECO:0000256" key="4">
    <source>
        <dbReference type="SAM" id="MobiDB-lite"/>
    </source>
</evidence>
<protein>
    <submittedName>
        <fullName evidence="6">Nuclear pore complex protein Nup155</fullName>
    </submittedName>
</protein>
<dbReference type="InterPro" id="IPR007187">
    <property type="entry name" value="Nucleoporin_Nup133/Nup155_C"/>
</dbReference>